<dbReference type="InterPro" id="IPR003587">
    <property type="entry name" value="Hint_dom_N"/>
</dbReference>
<name>A0A127A6L2_9MICC</name>
<feature type="compositionally biased region" description="Basic and acidic residues" evidence="1">
    <location>
        <begin position="1143"/>
        <end position="1152"/>
    </location>
</feature>
<dbReference type="CDD" id="cd00081">
    <property type="entry name" value="Hint"/>
    <property type="match status" value="1"/>
</dbReference>
<feature type="domain" description="Hint" evidence="3">
    <location>
        <begin position="1952"/>
        <end position="2050"/>
    </location>
</feature>
<dbReference type="GO" id="GO:0016539">
    <property type="term" value="P:intein-mediated protein splicing"/>
    <property type="evidence" value="ECO:0007669"/>
    <property type="project" value="InterPro"/>
</dbReference>
<feature type="region of interest" description="Disordered" evidence="1">
    <location>
        <begin position="1130"/>
        <end position="1162"/>
    </location>
</feature>
<dbReference type="Gene3D" id="2.180.10.10">
    <property type="entry name" value="RHS repeat-associated core"/>
    <property type="match status" value="1"/>
</dbReference>
<dbReference type="SMART" id="SM00306">
    <property type="entry name" value="HintN"/>
    <property type="match status" value="1"/>
</dbReference>
<feature type="chain" id="PRO_5007445659" description="Hint domain-containing protein" evidence="2">
    <location>
        <begin position="25"/>
        <end position="2174"/>
    </location>
</feature>
<dbReference type="PANTHER" id="PTHR32305:SF17">
    <property type="entry name" value="TRNA NUCLEASE WAPA"/>
    <property type="match status" value="1"/>
</dbReference>
<dbReference type="InterPro" id="IPR006141">
    <property type="entry name" value="Intein_N"/>
</dbReference>
<keyword evidence="4" id="KW-0614">Plasmid</keyword>
<sequence precursor="true">MSRKSRTFLATAVAASIAVLTASATPPALAVAAPFHAPPMWQSPAIPAVPAAPVQGTLDPLTSPSAPGTQATVAGPSPATVPHIEGGHGSARVPAAAPPANSSGSGDFAVLPGSSTGSWGVTGQTGGFTWSYPLQVRNAPAGPTPQLALSYDSTRVDGLTSATNNQASVVGDGWGLAGAGRVTQRFTPCTDQGISGSYDLCGNQGGQRVSVSFGGRSSELVKDAATGTWHLANDDGTRVEYLTGSTNGTFDGGYWKLTDPAGVQYFFGMNRLPGWSAGNATTNSADTVPVGAADPSQPCAAASFAASLCQQAYGWNLDYVLDPSGNTQAFYYAQDTNYYKAQNGTGSILPYVRASRLNKVDYGMRSGAELTAQAPLHVLFTYDGRCTGVDCSKGNDIPTGLSCPAAGPCTVYSPTFYTDQRLTAVQAETLVGASYQGADKWTLAHSMPDPGDGTKPALWLGSLTHSGIDTSTGGSALTDPATVFSGQTLQNRVWVYDGVAPLNRFRLTGIKSPTGATTGVSYYGADCTPSSLPASPQSNTRRCFPQWWTPTTPIVQAARMDWFHVYPVQAVTMDAGPGGAGSLTQTTTYTYIGNPAWKYPEPHYRTDPASSKMTWSVLAGWSQVKAATAGSTVTTVYLRGLDGTPSDTAGGTNASTVTASDGTIVTDSPWFAGRILETQTTLGSGGSLLKATATLPWASAPTATGAASLGGPTARHTGTGRIWTKSAVAAGWRTTSTTTVFDALGRPKAASDQGDTGTAADDICTTTDYATGTAKNLLTLPAATSVYANACNTDGTPAGNLLKSAQTMYDGATSALPGTNGYAEPTRGLATATRAASAVSGSAATAWQSGPAIAYDALGRPTTSTDTTTGTARTTTTAYTPATGPATSTTSTNALGWTSTVTYDAVRGNTLKTTDPNGSVTENTYDASGRTTAAWDPLRPRATNATPTTATTYTISQTTPSWIRTTRVNNSSGTTDTYTIYDGLGRPRQTQTPSLTGGTVATDTFYNASGAKASQRNPYYVSSNPDGTLILPTLAVPSSTLYDYDPAGRITRTRNMAWDNQLTSETDVSYTGTDTTTTTGTGTTAAATATTDAAGRLTAKTTWHGTSPTGAADTTRYSYDRLGTMNQMTDPAGNAWTWTTDPLGRETSRTDPDTGTTATAYDTSGRKATTTDAAGTVTSYTYDTLDRVTNTSTALAGQQAKTLTTTTWDTEKKGQPASSTRYNGPNQDQAVTTDYSSYNAAYQPGDIKLTLPAAFGTLAATYDTTIKYGAAGLPTISYVPAAGPLPREGIQNTYNALDLPSGLISQYNVRYATNVGYNNLNAMGGYDQNDTSTGTAGADTMGATTVQYTWDATTGNLTTAQAWNSAKGTTTDLGKTDYSYDPTGRLTSTTTAYPTRTSPPPADRQCYTYDWANRLSQVWATSAADCTGGFSPTKIGGPAPYAQAYEYNATSDRSKATRYNADGTIAATEDYTYGNGGPHRLTSIKRTTGSTTTTDAFGYDPAGRMTNRAGQALAYTPDGKIATATGTSTIPANPNPAAPTGSPKTAGTDKTGTRYYTADGTLAGITDGTGTTALIGSTTVYAPTTGPTTATRSFTFAGRTVAQRTATTAATGSATAFITADPLNTALTITGPTTGGGTNPIPTTTRRTDPYGLTRGPTMTGTGNQALTAAPAAATGPGTNGANPAAFSAATGYLGGTADTATGLTHLGARDYDPVLGAFTAPDPVLDLKDARNYSPYAYANNEPVNTSDPTGLWIGLALADDGMSWHSPTANVTPGQWHPAPVYPEYLNPFHPLRTYNPGTYVNNSYAGTYYPPAPAYTAPPPPPAPGNTHTVSAQRTTTPAPDPYLAQHKYEIAATALALVAGAALCAATAGLGCLIGAAVLGGALTTTGYAADTNWTAPPDDLATHFLEDTAWGLAGGAAGKAVGTIAGRLGGAARGTSALGRDAAESCLNSFTSDTPVLMEDGTRKPIAEVRVGDRVIATDPEKGTTAAEDVQALIRHSGPHDMVDITLVDGSTLHSTDGHPIWNATTKTFTDASDLKIGEQIQTTGGALLPIAGLKRYKAELTAYNLQIDKIHTYYAGETPILVHNSCSLYQKLGPDGEHLKYGISNNPSTRYTAAQLNGGSLKILATGERRDMLALERDLHSTLPIGPEEGQSIYVQIQIKKGLLPPPY</sequence>
<dbReference type="PANTHER" id="PTHR32305">
    <property type="match status" value="1"/>
</dbReference>
<dbReference type="InterPro" id="IPR006530">
    <property type="entry name" value="YD"/>
</dbReference>
<dbReference type="PROSITE" id="PS50817">
    <property type="entry name" value="INTEIN_N_TER"/>
    <property type="match status" value="1"/>
</dbReference>
<feature type="compositionally biased region" description="Polar residues" evidence="1">
    <location>
        <begin position="1216"/>
        <end position="1227"/>
    </location>
</feature>
<accession>A0A127A6L2</accession>
<organism evidence="4 5">
    <name type="scientific">Sinomonas atrocyanea</name>
    <dbReference type="NCBI Taxonomy" id="37927"/>
    <lineage>
        <taxon>Bacteria</taxon>
        <taxon>Bacillati</taxon>
        <taxon>Actinomycetota</taxon>
        <taxon>Actinomycetes</taxon>
        <taxon>Micrococcales</taxon>
        <taxon>Micrococcaceae</taxon>
        <taxon>Sinomonas</taxon>
    </lineage>
</organism>
<feature type="signal peptide" evidence="2">
    <location>
        <begin position="1"/>
        <end position="24"/>
    </location>
</feature>
<feature type="compositionally biased region" description="Low complexity" evidence="1">
    <location>
        <begin position="859"/>
        <end position="892"/>
    </location>
</feature>
<feature type="compositionally biased region" description="Low complexity" evidence="1">
    <location>
        <begin position="90"/>
        <end position="106"/>
    </location>
</feature>
<evidence type="ECO:0000256" key="1">
    <source>
        <dbReference type="SAM" id="MobiDB-lite"/>
    </source>
</evidence>
<dbReference type="NCBIfam" id="TIGR03696">
    <property type="entry name" value="Rhs_assc_core"/>
    <property type="match status" value="1"/>
</dbReference>
<feature type="region of interest" description="Disordered" evidence="1">
    <location>
        <begin position="1524"/>
        <end position="1552"/>
    </location>
</feature>
<dbReference type="InterPro" id="IPR006311">
    <property type="entry name" value="TAT_signal"/>
</dbReference>
<feature type="region of interest" description="Disordered" evidence="1">
    <location>
        <begin position="1195"/>
        <end position="1227"/>
    </location>
</feature>
<keyword evidence="5" id="KW-1185">Reference proteome</keyword>
<dbReference type="InterPro" id="IPR036844">
    <property type="entry name" value="Hint_dom_sf"/>
</dbReference>
<dbReference type="NCBIfam" id="TIGR01443">
    <property type="entry name" value="intein_Cterm"/>
    <property type="match status" value="1"/>
</dbReference>
<feature type="compositionally biased region" description="Polar residues" evidence="1">
    <location>
        <begin position="60"/>
        <end position="72"/>
    </location>
</feature>
<proteinExistence type="predicted"/>
<dbReference type="InterPro" id="IPR030934">
    <property type="entry name" value="Intein_C"/>
</dbReference>
<feature type="region of interest" description="Disordered" evidence="1">
    <location>
        <begin position="856"/>
        <end position="893"/>
    </location>
</feature>
<dbReference type="Pfam" id="PF07591">
    <property type="entry name" value="PT-HINT"/>
    <property type="match status" value="1"/>
</dbReference>
<reference evidence="4 5" key="1">
    <citation type="submission" date="2016-02" db="EMBL/GenBank/DDBJ databases">
        <title>Complete genome of Sinomonas atrocyanea KCTC 3377.</title>
        <authorList>
            <person name="Kim K.M."/>
        </authorList>
    </citation>
    <scope>NUCLEOTIDE SEQUENCE [LARGE SCALE GENOMIC DNA]</scope>
    <source>
        <strain evidence="4 5">KCTC 3377</strain>
        <plasmid evidence="4 5">pSA01</plasmid>
    </source>
</reference>
<dbReference type="EMBL" id="CP014519">
    <property type="protein sequence ID" value="AMM34777.1"/>
    <property type="molecule type" value="Genomic_DNA"/>
</dbReference>
<dbReference type="PATRIC" id="fig|37927.3.peg.4236"/>
<dbReference type="PROSITE" id="PS51318">
    <property type="entry name" value="TAT"/>
    <property type="match status" value="1"/>
</dbReference>
<evidence type="ECO:0000259" key="3">
    <source>
        <dbReference type="SMART" id="SM00306"/>
    </source>
</evidence>
<evidence type="ECO:0000256" key="2">
    <source>
        <dbReference type="SAM" id="SignalP"/>
    </source>
</evidence>
<dbReference type="InterPro" id="IPR050708">
    <property type="entry name" value="T6SS_VgrG/RHS"/>
</dbReference>
<dbReference type="PROSITE" id="PS50818">
    <property type="entry name" value="INTEIN_C_TER"/>
    <property type="match status" value="1"/>
</dbReference>
<dbReference type="RefSeq" id="WP_066503097.1">
    <property type="nucleotide sequence ID" value="NZ_BMKT01000048.1"/>
</dbReference>
<dbReference type="Gene3D" id="2.170.16.10">
    <property type="entry name" value="Hedgehog/Intein (Hint) domain"/>
    <property type="match status" value="1"/>
</dbReference>
<dbReference type="SUPFAM" id="SSF51294">
    <property type="entry name" value="Hedgehog/intein (Hint) domain"/>
    <property type="match status" value="1"/>
</dbReference>
<evidence type="ECO:0000313" key="4">
    <source>
        <dbReference type="EMBL" id="AMM34777.1"/>
    </source>
</evidence>
<feature type="region of interest" description="Disordered" evidence="1">
    <location>
        <begin position="56"/>
        <end position="109"/>
    </location>
</feature>
<feature type="compositionally biased region" description="Polar residues" evidence="1">
    <location>
        <begin position="1153"/>
        <end position="1162"/>
    </location>
</feature>
<dbReference type="InterPro" id="IPR022385">
    <property type="entry name" value="Rhs_assc_core"/>
</dbReference>
<evidence type="ECO:0000313" key="5">
    <source>
        <dbReference type="Proteomes" id="UP000070134"/>
    </source>
</evidence>
<dbReference type="KEGG" id="satk:SA2016_4125"/>
<protein>
    <recommendedName>
        <fullName evidence="3">Hint domain-containing protein</fullName>
    </recommendedName>
</protein>
<keyword evidence="2" id="KW-0732">Signal</keyword>
<feature type="region of interest" description="Disordered" evidence="1">
    <location>
        <begin position="1628"/>
        <end position="1652"/>
    </location>
</feature>
<dbReference type="NCBIfam" id="TIGR01643">
    <property type="entry name" value="YD_repeat_2x"/>
    <property type="match status" value="3"/>
</dbReference>
<geneLocation type="plasmid" evidence="4 5">
    <name>pSA01</name>
</geneLocation>
<dbReference type="Proteomes" id="UP000070134">
    <property type="component" value="Plasmid pSA01"/>
</dbReference>
<feature type="compositionally biased region" description="Low complexity" evidence="1">
    <location>
        <begin position="1195"/>
        <end position="1208"/>
    </location>
</feature>
<gene>
    <name evidence="4" type="ORF">SA2016_4125</name>
</gene>